<protein>
    <submittedName>
        <fullName evidence="2">Uncharacterized protein</fullName>
    </submittedName>
</protein>
<feature type="transmembrane region" description="Helical" evidence="1">
    <location>
        <begin position="12"/>
        <end position="32"/>
    </location>
</feature>
<evidence type="ECO:0000313" key="2">
    <source>
        <dbReference type="EMBL" id="CRH00226.1"/>
    </source>
</evidence>
<dbReference type="Proteomes" id="UP000220158">
    <property type="component" value="Chromosome 9"/>
</dbReference>
<accession>A0A1J1H6C7</accession>
<dbReference type="KEGG" id="prel:PRELSG_0932900"/>
<keyword evidence="1" id="KW-0472">Membrane</keyword>
<evidence type="ECO:0000313" key="3">
    <source>
        <dbReference type="Proteomes" id="UP000220158"/>
    </source>
</evidence>
<feature type="transmembrane region" description="Helical" evidence="1">
    <location>
        <begin position="251"/>
        <end position="272"/>
    </location>
</feature>
<keyword evidence="1" id="KW-1133">Transmembrane helix</keyword>
<keyword evidence="3" id="KW-1185">Reference proteome</keyword>
<feature type="transmembrane region" description="Helical" evidence="1">
    <location>
        <begin position="161"/>
        <end position="181"/>
    </location>
</feature>
<proteinExistence type="predicted"/>
<sequence length="392" mass="46383">MTHLKKSKIIPFGPWVLWIITTIAHMILWEVISDNNLSLSTEEKELYKIDNENLLKDDKIFHNYNKSFNIINFTCGSFLIFLCLVNILFNINKKLSKYKKIVRLINLNLQILVISLIFMENFDNQLFFCNLKEYLYWFENYNNKISLFINSGNNLCIMHKYANFFSLSFSLFLLVEFFALYLDTEKPFRKKFFIFYIKILTAFISLALFYFYLKNKYFFNNILSKYSNFSLENLNETIKIIVLATQKQKLYYFQLLIFSTFFSAVFFGASGFYDLYSILKACKFFLLVGVLISVCAIIVILSQILFSTYILEENFFFCSYKEYIEVGKILKEKASSTLDIPSDIIETKWFCNLKSFLYIYFANITTSLLAFVVDFFVSIYLVFSKKFSSKVA</sequence>
<dbReference type="OrthoDB" id="383050at2759"/>
<dbReference type="VEuPathDB" id="PlasmoDB:PRELSG_0932900"/>
<dbReference type="AlphaFoldDB" id="A0A1J1H6C7"/>
<name>A0A1J1H6C7_PLARL</name>
<evidence type="ECO:0000256" key="1">
    <source>
        <dbReference type="SAM" id="Phobius"/>
    </source>
</evidence>
<feature type="transmembrane region" description="Helical" evidence="1">
    <location>
        <begin position="70"/>
        <end position="89"/>
    </location>
</feature>
<dbReference type="RefSeq" id="XP_028533230.1">
    <property type="nucleotide sequence ID" value="XM_028676774.1"/>
</dbReference>
<feature type="transmembrane region" description="Helical" evidence="1">
    <location>
        <begin position="284"/>
        <end position="306"/>
    </location>
</feature>
<gene>
    <name evidence="2" type="ORF">PRELSG_0932900</name>
</gene>
<reference evidence="2 3" key="1">
    <citation type="submission" date="2015-04" db="EMBL/GenBank/DDBJ databases">
        <authorList>
            <consortium name="Pathogen Informatics"/>
        </authorList>
    </citation>
    <scope>NUCLEOTIDE SEQUENCE [LARGE SCALE GENOMIC DNA]</scope>
    <source>
        <strain evidence="2 3">SGS1</strain>
    </source>
</reference>
<feature type="transmembrane region" description="Helical" evidence="1">
    <location>
        <begin position="357"/>
        <end position="383"/>
    </location>
</feature>
<dbReference type="GeneID" id="39736341"/>
<keyword evidence="1" id="KW-0812">Transmembrane</keyword>
<feature type="transmembrane region" description="Helical" evidence="1">
    <location>
        <begin position="101"/>
        <end position="119"/>
    </location>
</feature>
<organism evidence="2 3">
    <name type="scientific">Plasmodium relictum</name>
    <dbReference type="NCBI Taxonomy" id="85471"/>
    <lineage>
        <taxon>Eukaryota</taxon>
        <taxon>Sar</taxon>
        <taxon>Alveolata</taxon>
        <taxon>Apicomplexa</taxon>
        <taxon>Aconoidasida</taxon>
        <taxon>Haemosporida</taxon>
        <taxon>Plasmodiidae</taxon>
        <taxon>Plasmodium</taxon>
        <taxon>Plasmodium (Haemamoeba)</taxon>
    </lineage>
</organism>
<dbReference type="EMBL" id="LN835304">
    <property type="protein sequence ID" value="CRH00226.1"/>
    <property type="molecule type" value="Genomic_DNA"/>
</dbReference>
<feature type="transmembrane region" description="Helical" evidence="1">
    <location>
        <begin position="193"/>
        <end position="213"/>
    </location>
</feature>